<evidence type="ECO:0000256" key="5">
    <source>
        <dbReference type="SAM" id="Coils"/>
    </source>
</evidence>
<dbReference type="Gene3D" id="2.10.110.10">
    <property type="entry name" value="Cysteine Rich Protein"/>
    <property type="match status" value="1"/>
</dbReference>
<evidence type="ECO:0000256" key="3">
    <source>
        <dbReference type="ARBA" id="ARBA00023038"/>
    </source>
</evidence>
<dbReference type="GO" id="GO:0051893">
    <property type="term" value="P:regulation of focal adhesion assembly"/>
    <property type="evidence" value="ECO:0007669"/>
    <property type="project" value="TreeGrafter"/>
</dbReference>
<feature type="domain" description="LIM zinc-binding" evidence="7">
    <location>
        <begin position="1124"/>
        <end position="1190"/>
    </location>
</feature>
<feature type="compositionally biased region" description="Low complexity" evidence="6">
    <location>
        <begin position="184"/>
        <end position="200"/>
    </location>
</feature>
<feature type="coiled-coil region" evidence="5">
    <location>
        <begin position="52"/>
        <end position="82"/>
    </location>
</feature>
<dbReference type="EMBL" id="OU896720">
    <property type="protein sequence ID" value="CAG9816869.1"/>
    <property type="molecule type" value="Genomic_DNA"/>
</dbReference>
<feature type="compositionally biased region" description="Low complexity" evidence="6">
    <location>
        <begin position="722"/>
        <end position="737"/>
    </location>
</feature>
<evidence type="ECO:0000313" key="9">
    <source>
        <dbReference type="Proteomes" id="UP001153737"/>
    </source>
</evidence>
<dbReference type="InterPro" id="IPR001781">
    <property type="entry name" value="Znf_LIM"/>
</dbReference>
<keyword evidence="3 4" id="KW-0440">LIM domain</keyword>
<keyword evidence="9" id="KW-1185">Reference proteome</keyword>
<keyword evidence="1 4" id="KW-0479">Metal-binding</keyword>
<feature type="compositionally biased region" description="Polar residues" evidence="6">
    <location>
        <begin position="214"/>
        <end position="234"/>
    </location>
</feature>
<dbReference type="PROSITE" id="PS50023">
    <property type="entry name" value="LIM_DOMAIN_2"/>
    <property type="match status" value="1"/>
</dbReference>
<evidence type="ECO:0000256" key="1">
    <source>
        <dbReference type="ARBA" id="ARBA00022723"/>
    </source>
</evidence>
<dbReference type="OrthoDB" id="15627at2759"/>
<reference evidence="8" key="2">
    <citation type="submission" date="2022-10" db="EMBL/GenBank/DDBJ databases">
        <authorList>
            <consortium name="ENA_rothamsted_submissions"/>
            <consortium name="culmorum"/>
            <person name="King R."/>
        </authorList>
    </citation>
    <scope>NUCLEOTIDE SEQUENCE</scope>
</reference>
<keyword evidence="2 4" id="KW-0862">Zinc</keyword>
<proteinExistence type="predicted"/>
<sequence length="1195" mass="137255">MDCYDHEKDQEREKRTANTEYLPTKCRITKPTPPKPATNPLQFIKVAPCPLFQKAHEQIKKVEEIKKEEKEMRVEVADWQQNLDNWKSSRRKRQEHIIERVVEVKKLTEQEEMEKTRRKSKTFSEMMEERSRGRHKFNIPIYDDDSNDLSDYGIGSSSSKTNSIKDVDTDDSSSILDEKDNHSFDSSSNRENSSASNQSQSEDETNIIREEPKTVNNNNCTKTFTSNYTTSLSTSKRKPEILSKPTSFFKTELYTEPEETKQYTYEGAIQDYRSRIQTINSDDSNRNRNKDIAEVLPKGEIFKRKDYFENKTVDLGNMESSTSRRLSEDFVNTRSIKDRLRSLEQSSDQTSKIMNKSDIQISVKERLQNFNKQNDSDSTNNNVRKANPNKISSFILDKSVSTPNFETKTPKNDIADRCFSPETELYFNKLNMFNRDLDNLLINKNVDATYAPSVCSTEATGVSSDREDSGIHTTDVSCSVSQADEPIDTIVDNKRLEDDSLSQFEKDLLQFQEEMNQFQVVEKVECNNNGSAEELAKPIWSTDMLVDATEKLLDSLRKDSSDCLSAMRDVVPAAAKENEVVPDPLPVTIPKPVIYENVDFKDFITSDYILDSSFPSFVPTREPPKVKPPPPPPPKEEELQEPDPVKRVNSTRRIKKEIHIKRSSFLGLDEPAEEPKISLEKPPELSSFFPKEKVVYQKSLGGPLSKVESQDSGLDIDRGRLSSDTWCSSSVGDSSVPSHERQTSEQTNSITSEEDEITKKEREIIELVEKEEHFRDTSEPINTIPTNKLYETSRDPPFEPTLGSEQFTKPFFLEHTPQFLEEDSEVLRVEQELRQLEIEELERKRDNVLFHESRAKAQFLPNRHSLENIYDKMYRCYNYEGAVDCRKSMPELVQKVQNPQMLNCLYENVPSVRRRGESARLGIPFEHRKSMPDLQHVFQQAPSGYRQPLVTRSAHVPLDHRKSMPELQHDRAHSAFKAPTRPTAPSVWPTVEGLHPQKAARQLGAVPRPKPEMRLMPKGSAEGRNYNQHWVIQEAELRRISDLQKNMASSNRKQVRQCIPSRPISNDRIQHLNRPDGNYKQEFLKHSYVGHQQIINHASPTMTYSPPMAMDGPQERILSVSGKKKCSYCGNELGRGAAMIIESLCLFYHMECFKCCVCHLQLADGMIGTDVRVRNEKLHCHNCYSSDDGVKFSRV</sequence>
<dbReference type="InterPro" id="IPR031865">
    <property type="entry name" value="DUF4757"/>
</dbReference>
<organism evidence="8 9">
    <name type="scientific">Phaedon cochleariae</name>
    <name type="common">Mustard beetle</name>
    <dbReference type="NCBI Taxonomy" id="80249"/>
    <lineage>
        <taxon>Eukaryota</taxon>
        <taxon>Metazoa</taxon>
        <taxon>Ecdysozoa</taxon>
        <taxon>Arthropoda</taxon>
        <taxon>Hexapoda</taxon>
        <taxon>Insecta</taxon>
        <taxon>Pterygota</taxon>
        <taxon>Neoptera</taxon>
        <taxon>Endopterygota</taxon>
        <taxon>Coleoptera</taxon>
        <taxon>Polyphaga</taxon>
        <taxon>Cucujiformia</taxon>
        <taxon>Chrysomeloidea</taxon>
        <taxon>Chrysomelidae</taxon>
        <taxon>Chrysomelinae</taxon>
        <taxon>Chrysomelini</taxon>
        <taxon>Phaedon</taxon>
    </lineage>
</organism>
<feature type="region of interest" description="Disordered" evidence="6">
    <location>
        <begin position="721"/>
        <end position="757"/>
    </location>
</feature>
<dbReference type="GO" id="GO:0032034">
    <property type="term" value="F:myosin II head/neck binding"/>
    <property type="evidence" value="ECO:0007669"/>
    <property type="project" value="TreeGrafter"/>
</dbReference>
<dbReference type="PANTHER" id="PTHR15551">
    <property type="entry name" value="LIM DOMAIN ONLY 7"/>
    <property type="match status" value="1"/>
</dbReference>
<evidence type="ECO:0000256" key="4">
    <source>
        <dbReference type="PROSITE-ProRule" id="PRU00125"/>
    </source>
</evidence>
<dbReference type="CDD" id="cd08368">
    <property type="entry name" value="LIM"/>
    <property type="match status" value="1"/>
</dbReference>
<dbReference type="GO" id="GO:0051496">
    <property type="term" value="P:positive regulation of stress fiber assembly"/>
    <property type="evidence" value="ECO:0007669"/>
    <property type="project" value="TreeGrafter"/>
</dbReference>
<dbReference type="SMART" id="SM00132">
    <property type="entry name" value="LIM"/>
    <property type="match status" value="1"/>
</dbReference>
<feature type="compositionally biased region" description="Polar residues" evidence="6">
    <location>
        <begin position="779"/>
        <end position="790"/>
    </location>
</feature>
<accession>A0A9N9SEM7</accession>
<evidence type="ECO:0000313" key="8">
    <source>
        <dbReference type="EMBL" id="CAG9816869.1"/>
    </source>
</evidence>
<feature type="compositionally biased region" description="Polar residues" evidence="6">
    <location>
        <begin position="155"/>
        <end position="164"/>
    </location>
</feature>
<feature type="region of interest" description="Disordered" evidence="6">
    <location>
        <begin position="774"/>
        <end position="793"/>
    </location>
</feature>
<dbReference type="GO" id="GO:0001725">
    <property type="term" value="C:stress fiber"/>
    <property type="evidence" value="ECO:0007669"/>
    <property type="project" value="TreeGrafter"/>
</dbReference>
<dbReference type="GO" id="GO:0046872">
    <property type="term" value="F:metal ion binding"/>
    <property type="evidence" value="ECO:0007669"/>
    <property type="project" value="UniProtKB-KW"/>
</dbReference>
<dbReference type="Pfam" id="PF15949">
    <property type="entry name" value="DUF4757"/>
    <property type="match status" value="1"/>
</dbReference>
<feature type="region of interest" description="Disordered" evidence="6">
    <location>
        <begin position="109"/>
        <end position="234"/>
    </location>
</feature>
<reference evidence="8" key="1">
    <citation type="submission" date="2022-01" db="EMBL/GenBank/DDBJ databases">
        <authorList>
            <person name="King R."/>
        </authorList>
    </citation>
    <scope>NUCLEOTIDE SEQUENCE</scope>
</reference>
<evidence type="ECO:0000256" key="2">
    <source>
        <dbReference type="ARBA" id="ARBA00022833"/>
    </source>
</evidence>
<evidence type="ECO:0000259" key="7">
    <source>
        <dbReference type="PROSITE" id="PS50023"/>
    </source>
</evidence>
<dbReference type="AlphaFoldDB" id="A0A9N9SEM7"/>
<dbReference type="PROSITE" id="PS00478">
    <property type="entry name" value="LIM_DOMAIN_1"/>
    <property type="match status" value="1"/>
</dbReference>
<name>A0A9N9SEM7_PHACE</name>
<protein>
    <recommendedName>
        <fullName evidence="7">LIM zinc-binding domain-containing protein</fullName>
    </recommendedName>
</protein>
<evidence type="ECO:0000256" key="6">
    <source>
        <dbReference type="SAM" id="MobiDB-lite"/>
    </source>
</evidence>
<dbReference type="PANTHER" id="PTHR15551:SF3">
    <property type="entry name" value="LIM AND CALPONIN HOMOLOGY DOMAINS-CONTAINING PROTEIN 1"/>
    <property type="match status" value="1"/>
</dbReference>
<feature type="region of interest" description="Disordered" evidence="6">
    <location>
        <begin position="615"/>
        <end position="653"/>
    </location>
</feature>
<dbReference type="Pfam" id="PF00412">
    <property type="entry name" value="LIM"/>
    <property type="match status" value="1"/>
</dbReference>
<gene>
    <name evidence="8" type="ORF">PHAECO_LOCUS4382</name>
</gene>
<dbReference type="Proteomes" id="UP001153737">
    <property type="component" value="Chromosome 14"/>
</dbReference>
<keyword evidence="5" id="KW-0175">Coiled coil</keyword>